<keyword evidence="4 9" id="KW-0808">Transferase</keyword>
<comment type="subcellular location">
    <subcellularLocation>
        <location evidence="1 9">Cytoplasm</location>
    </subcellularLocation>
</comment>
<comment type="catalytic activity">
    <reaction evidence="8 9">
        <text>butanoate + ATP = butanoyl phosphate + ADP</text>
        <dbReference type="Rhea" id="RHEA:13585"/>
        <dbReference type="ChEBI" id="CHEBI:17968"/>
        <dbReference type="ChEBI" id="CHEBI:30616"/>
        <dbReference type="ChEBI" id="CHEBI:58079"/>
        <dbReference type="ChEBI" id="CHEBI:456216"/>
        <dbReference type="EC" id="2.7.2.7"/>
    </reaction>
</comment>
<dbReference type="RefSeq" id="WP_110942045.1">
    <property type="nucleotide sequence ID" value="NZ_FQZV01000045.1"/>
</dbReference>
<keyword evidence="7 9" id="KW-0067">ATP-binding</keyword>
<keyword evidence="3 9" id="KW-0963">Cytoplasm</keyword>
<dbReference type="GO" id="GO:0008776">
    <property type="term" value="F:acetate kinase activity"/>
    <property type="evidence" value="ECO:0007669"/>
    <property type="project" value="TreeGrafter"/>
</dbReference>
<dbReference type="PROSITE" id="PS01075">
    <property type="entry name" value="ACETATE_KINASE_1"/>
    <property type="match status" value="1"/>
</dbReference>
<name>A0A1M6MJJ7_9FIRM</name>
<evidence type="ECO:0000256" key="3">
    <source>
        <dbReference type="ARBA" id="ARBA00022490"/>
    </source>
</evidence>
<dbReference type="GO" id="GO:0047761">
    <property type="term" value="F:butyrate kinase activity"/>
    <property type="evidence" value="ECO:0007669"/>
    <property type="project" value="UniProtKB-UniRule"/>
</dbReference>
<dbReference type="InterPro" id="IPR011245">
    <property type="entry name" value="Butyrate_kin"/>
</dbReference>
<keyword evidence="6 9" id="KW-0418">Kinase</keyword>
<gene>
    <name evidence="9" type="primary">buk</name>
    <name evidence="11" type="ORF">SAMN02745975_03001</name>
</gene>
<keyword evidence="5 9" id="KW-0547">Nucleotide-binding</keyword>
<dbReference type="HAMAP" id="MF_00542">
    <property type="entry name" value="Butyrate_kinase"/>
    <property type="match status" value="1"/>
</dbReference>
<evidence type="ECO:0000256" key="4">
    <source>
        <dbReference type="ARBA" id="ARBA00022679"/>
    </source>
</evidence>
<dbReference type="Gene3D" id="3.30.420.40">
    <property type="match status" value="2"/>
</dbReference>
<accession>A0A1M6MJJ7</accession>
<reference evidence="12" key="1">
    <citation type="submission" date="2016-11" db="EMBL/GenBank/DDBJ databases">
        <authorList>
            <person name="Varghese N."/>
            <person name="Submissions S."/>
        </authorList>
    </citation>
    <scope>NUCLEOTIDE SEQUENCE [LARGE SCALE GENOMIC DNA]</scope>
    <source>
        <strain evidence="12">DSM 17957</strain>
    </source>
</reference>
<dbReference type="OrthoDB" id="9771859at2"/>
<evidence type="ECO:0000256" key="10">
    <source>
        <dbReference type="RuleBase" id="RU003835"/>
    </source>
</evidence>
<dbReference type="InterPro" id="IPR000890">
    <property type="entry name" value="Aliphatic_acid_kin_short-chain"/>
</dbReference>
<dbReference type="AlphaFoldDB" id="A0A1M6MJJ7"/>
<dbReference type="InterPro" id="IPR023865">
    <property type="entry name" value="Aliphatic_acid_kinase_CS"/>
</dbReference>
<dbReference type="NCBIfam" id="NF002834">
    <property type="entry name" value="PRK03011.1-5"/>
    <property type="match status" value="1"/>
</dbReference>
<evidence type="ECO:0000256" key="2">
    <source>
        <dbReference type="ARBA" id="ARBA00008748"/>
    </source>
</evidence>
<dbReference type="STRING" id="1121919.SAMN02745975_03001"/>
<dbReference type="PIRSF" id="PIRSF036458">
    <property type="entry name" value="Butyrate_kin"/>
    <property type="match status" value="1"/>
</dbReference>
<evidence type="ECO:0000256" key="7">
    <source>
        <dbReference type="ARBA" id="ARBA00022840"/>
    </source>
</evidence>
<dbReference type="GO" id="GO:0006083">
    <property type="term" value="P:acetate metabolic process"/>
    <property type="evidence" value="ECO:0007669"/>
    <property type="project" value="TreeGrafter"/>
</dbReference>
<dbReference type="PROSITE" id="PS01076">
    <property type="entry name" value="ACETATE_KINASE_2"/>
    <property type="match status" value="1"/>
</dbReference>
<keyword evidence="12" id="KW-1185">Reference proteome</keyword>
<dbReference type="PANTHER" id="PTHR21060:SF3">
    <property type="entry name" value="BUTYRATE KINASE 2-RELATED"/>
    <property type="match status" value="1"/>
</dbReference>
<dbReference type="Pfam" id="PF00871">
    <property type="entry name" value="Acetate_kinase"/>
    <property type="match status" value="1"/>
</dbReference>
<dbReference type="InterPro" id="IPR043129">
    <property type="entry name" value="ATPase_NBD"/>
</dbReference>
<dbReference type="GO" id="GO:0005524">
    <property type="term" value="F:ATP binding"/>
    <property type="evidence" value="ECO:0007669"/>
    <property type="project" value="UniProtKB-KW"/>
</dbReference>
<dbReference type="EMBL" id="FQZV01000045">
    <property type="protein sequence ID" value="SHJ83627.1"/>
    <property type="molecule type" value="Genomic_DNA"/>
</dbReference>
<organism evidence="11 12">
    <name type="scientific">Geosporobacter subterraneus DSM 17957</name>
    <dbReference type="NCBI Taxonomy" id="1121919"/>
    <lineage>
        <taxon>Bacteria</taxon>
        <taxon>Bacillati</taxon>
        <taxon>Bacillota</taxon>
        <taxon>Clostridia</taxon>
        <taxon>Peptostreptococcales</taxon>
        <taxon>Thermotaleaceae</taxon>
        <taxon>Geosporobacter</taxon>
    </lineage>
</organism>
<dbReference type="GO" id="GO:0005737">
    <property type="term" value="C:cytoplasm"/>
    <property type="evidence" value="ECO:0007669"/>
    <property type="project" value="UniProtKB-SubCell"/>
</dbReference>
<dbReference type="NCBIfam" id="TIGR02707">
    <property type="entry name" value="butyr_kinase"/>
    <property type="match status" value="1"/>
</dbReference>
<sequence length="358" mass="38559">MTEVYRILTINPGSTSTKIAIFDNEKPVMETTLRHPAEEINKFDKIFDQYEFRKNVILETLSENGINLTKLSAVVGRGGLLKPIQGGTYSVSDSMIADLKAGVLGEHASNLGGILASEIAKQLNIPAFIVDPVVVDEMDEVARISGMPELARKSIFHALNQKAVARRAAAEMGKSYEDINVIVAHLGGGISVGAHKNGRVIDVNNALDGEGPFSPERAGGLPVGDLAKMCFSGKYTLDDIKKKIKGQGGLVAYLGTNDGREVVKMIEEGNEKAALVYEAMAYQVAKEIGSCAAVLKGKVDAVILTGGIAYDKQFVKWISDRVSFISQVIVYPGEDEMIALAEGGLRVLRGEETARIYE</sequence>
<dbReference type="CDD" id="cd24011">
    <property type="entry name" value="ASKHA_NBD_BK"/>
    <property type="match status" value="1"/>
</dbReference>
<protein>
    <recommendedName>
        <fullName evidence="9">Probable butyrate kinase</fullName>
        <shortName evidence="9">BK</shortName>
        <ecNumber evidence="9">2.7.2.7</ecNumber>
    </recommendedName>
    <alternativeName>
        <fullName evidence="9">Branched-chain carboxylic acid kinase</fullName>
    </alternativeName>
</protein>
<dbReference type="Proteomes" id="UP000184536">
    <property type="component" value="Unassembled WGS sequence"/>
</dbReference>
<dbReference type="SUPFAM" id="SSF53067">
    <property type="entry name" value="Actin-like ATPase domain"/>
    <property type="match status" value="2"/>
</dbReference>
<proteinExistence type="inferred from homology"/>
<evidence type="ECO:0000313" key="12">
    <source>
        <dbReference type="Proteomes" id="UP000184536"/>
    </source>
</evidence>
<evidence type="ECO:0000313" key="11">
    <source>
        <dbReference type="EMBL" id="SHJ83627.1"/>
    </source>
</evidence>
<evidence type="ECO:0000256" key="9">
    <source>
        <dbReference type="HAMAP-Rule" id="MF_00542"/>
    </source>
</evidence>
<evidence type="ECO:0000256" key="5">
    <source>
        <dbReference type="ARBA" id="ARBA00022741"/>
    </source>
</evidence>
<dbReference type="EC" id="2.7.2.7" evidence="9"/>
<evidence type="ECO:0000256" key="8">
    <source>
        <dbReference type="ARBA" id="ARBA00048596"/>
    </source>
</evidence>
<comment type="similarity">
    <text evidence="2 9 10">Belongs to the acetokinase family.</text>
</comment>
<dbReference type="PRINTS" id="PR00471">
    <property type="entry name" value="ACETATEKNASE"/>
</dbReference>
<evidence type="ECO:0000256" key="6">
    <source>
        <dbReference type="ARBA" id="ARBA00022777"/>
    </source>
</evidence>
<dbReference type="PANTHER" id="PTHR21060">
    <property type="entry name" value="ACETATE KINASE"/>
    <property type="match status" value="1"/>
</dbReference>
<evidence type="ECO:0000256" key="1">
    <source>
        <dbReference type="ARBA" id="ARBA00004496"/>
    </source>
</evidence>